<sequence>MLSPKMQRSVRVNENQLIMLSDKAQYDHSMKAQFKGQMRYIKSKNIPKSSSRVITKETSSRPNVTMDIFC</sequence>
<dbReference type="AlphaFoldDB" id="A0A1J1IAK1"/>
<evidence type="ECO:0000313" key="1">
    <source>
        <dbReference type="EMBL" id="CRK97309.1"/>
    </source>
</evidence>
<name>A0A1J1IAK1_9DIPT</name>
<protein>
    <submittedName>
        <fullName evidence="1">CLUMA_CG010704, isoform A</fullName>
    </submittedName>
</protein>
<evidence type="ECO:0000313" key="2">
    <source>
        <dbReference type="Proteomes" id="UP000183832"/>
    </source>
</evidence>
<gene>
    <name evidence="1" type="ORF">CLUMA_CG010704</name>
</gene>
<proteinExistence type="predicted"/>
<dbReference type="EMBL" id="CVRI01000047">
    <property type="protein sequence ID" value="CRK97309.1"/>
    <property type="molecule type" value="Genomic_DNA"/>
</dbReference>
<dbReference type="Proteomes" id="UP000183832">
    <property type="component" value="Unassembled WGS sequence"/>
</dbReference>
<keyword evidence="2" id="KW-1185">Reference proteome</keyword>
<accession>A0A1J1IAK1</accession>
<organism evidence="1 2">
    <name type="scientific">Clunio marinus</name>
    <dbReference type="NCBI Taxonomy" id="568069"/>
    <lineage>
        <taxon>Eukaryota</taxon>
        <taxon>Metazoa</taxon>
        <taxon>Ecdysozoa</taxon>
        <taxon>Arthropoda</taxon>
        <taxon>Hexapoda</taxon>
        <taxon>Insecta</taxon>
        <taxon>Pterygota</taxon>
        <taxon>Neoptera</taxon>
        <taxon>Endopterygota</taxon>
        <taxon>Diptera</taxon>
        <taxon>Nematocera</taxon>
        <taxon>Chironomoidea</taxon>
        <taxon>Chironomidae</taxon>
        <taxon>Clunio</taxon>
    </lineage>
</organism>
<reference evidence="1 2" key="1">
    <citation type="submission" date="2015-04" db="EMBL/GenBank/DDBJ databases">
        <authorList>
            <person name="Syromyatnikov M.Y."/>
            <person name="Popov V.N."/>
        </authorList>
    </citation>
    <scope>NUCLEOTIDE SEQUENCE [LARGE SCALE GENOMIC DNA]</scope>
</reference>
<dbReference type="STRING" id="568069.A0A1J1IAK1"/>
<dbReference type="OrthoDB" id="10254377at2759"/>